<protein>
    <recommendedName>
        <fullName evidence="3">Secreted peptide</fullName>
    </recommendedName>
</protein>
<dbReference type="EMBL" id="GACK01000416">
    <property type="protein sequence ID" value="JAA64618.1"/>
    <property type="molecule type" value="mRNA"/>
</dbReference>
<evidence type="ECO:0000313" key="2">
    <source>
        <dbReference type="EMBL" id="JAA64618.1"/>
    </source>
</evidence>
<sequence>MAQFLTMLSFALVCILVKHPSYVLQRRRDRRGVKPSESFHKGPLRASLYSKYIRRLRKNLVYSGQIQGISLIRT</sequence>
<evidence type="ECO:0008006" key="3">
    <source>
        <dbReference type="Google" id="ProtNLM"/>
    </source>
</evidence>
<name>L7MMF0_RHIPC</name>
<accession>L7MMF0</accession>
<proteinExistence type="evidence at transcript level"/>
<feature type="chain" id="PRO_5003981928" description="Secreted peptide" evidence="1">
    <location>
        <begin position="26"/>
        <end position="74"/>
    </location>
</feature>
<reference evidence="2" key="1">
    <citation type="submission" date="2012-11" db="EMBL/GenBank/DDBJ databases">
        <authorList>
            <person name="Lucero-Rivera Y.E."/>
            <person name="Tovar-Ramirez D."/>
        </authorList>
    </citation>
    <scope>NUCLEOTIDE SEQUENCE</scope>
    <source>
        <tissue evidence="2">Salivary gland</tissue>
    </source>
</reference>
<feature type="signal peptide" evidence="1">
    <location>
        <begin position="1"/>
        <end position="25"/>
    </location>
</feature>
<evidence type="ECO:0000256" key="1">
    <source>
        <dbReference type="SAM" id="SignalP"/>
    </source>
</evidence>
<dbReference type="AlphaFoldDB" id="L7MMF0"/>
<organism evidence="2">
    <name type="scientific">Rhipicephalus pulchellus</name>
    <name type="common">Yellow backed tick</name>
    <name type="synonym">Dermacentor pulchellus</name>
    <dbReference type="NCBI Taxonomy" id="72859"/>
    <lineage>
        <taxon>Eukaryota</taxon>
        <taxon>Metazoa</taxon>
        <taxon>Ecdysozoa</taxon>
        <taxon>Arthropoda</taxon>
        <taxon>Chelicerata</taxon>
        <taxon>Arachnida</taxon>
        <taxon>Acari</taxon>
        <taxon>Parasitiformes</taxon>
        <taxon>Ixodida</taxon>
        <taxon>Ixodoidea</taxon>
        <taxon>Ixodidae</taxon>
        <taxon>Rhipicephalinae</taxon>
        <taxon>Rhipicephalus</taxon>
        <taxon>Rhipicephalus</taxon>
    </lineage>
</organism>
<keyword evidence="1" id="KW-0732">Signal</keyword>
<reference evidence="2" key="2">
    <citation type="journal article" date="2015" name="J. Proteomics">
        <title>Sexual differences in the sialomes of the zebra tick, Rhipicephalus pulchellus.</title>
        <authorList>
            <person name="Tan A.W."/>
            <person name="Francischetti I.M."/>
            <person name="Slovak M."/>
            <person name="Kini R.M."/>
            <person name="Ribeiro J.M."/>
        </authorList>
    </citation>
    <scope>NUCLEOTIDE SEQUENCE</scope>
    <source>
        <tissue evidence="2">Salivary gland</tissue>
    </source>
</reference>
<feature type="non-terminal residue" evidence="2">
    <location>
        <position position="74"/>
    </location>
</feature>